<gene>
    <name evidence="2" type="ORF">A1O7_05501</name>
</gene>
<comment type="caution">
    <text evidence="2">The sequence shown here is derived from an EMBL/GenBank/DDBJ whole genome shotgun (WGS) entry which is preliminary data.</text>
</comment>
<dbReference type="VEuPathDB" id="FungiDB:A1O7_05501"/>
<dbReference type="OrthoDB" id="4156592at2759"/>
<feature type="compositionally biased region" description="Basic and acidic residues" evidence="1">
    <location>
        <begin position="427"/>
        <end position="446"/>
    </location>
</feature>
<dbReference type="EMBL" id="AMGW01000004">
    <property type="protein sequence ID" value="EXJ58077.1"/>
    <property type="molecule type" value="Genomic_DNA"/>
</dbReference>
<dbReference type="AlphaFoldDB" id="W9VQR9"/>
<feature type="region of interest" description="Disordered" evidence="1">
    <location>
        <begin position="393"/>
        <end position="447"/>
    </location>
</feature>
<keyword evidence="3" id="KW-1185">Reference proteome</keyword>
<organism evidence="2 3">
    <name type="scientific">Cladophialophora yegresii CBS 114405</name>
    <dbReference type="NCBI Taxonomy" id="1182544"/>
    <lineage>
        <taxon>Eukaryota</taxon>
        <taxon>Fungi</taxon>
        <taxon>Dikarya</taxon>
        <taxon>Ascomycota</taxon>
        <taxon>Pezizomycotina</taxon>
        <taxon>Eurotiomycetes</taxon>
        <taxon>Chaetothyriomycetidae</taxon>
        <taxon>Chaetothyriales</taxon>
        <taxon>Herpotrichiellaceae</taxon>
        <taxon>Cladophialophora</taxon>
    </lineage>
</organism>
<protein>
    <submittedName>
        <fullName evidence="2">Uncharacterized protein</fullName>
    </submittedName>
</protein>
<dbReference type="GeneID" id="19180085"/>
<reference evidence="2 3" key="1">
    <citation type="submission" date="2013-03" db="EMBL/GenBank/DDBJ databases">
        <title>The Genome Sequence of Cladophialophora yegresii CBS 114405.</title>
        <authorList>
            <consortium name="The Broad Institute Genomics Platform"/>
            <person name="Cuomo C."/>
            <person name="de Hoog S."/>
            <person name="Gorbushina A."/>
            <person name="Walker B."/>
            <person name="Young S.K."/>
            <person name="Zeng Q."/>
            <person name="Gargeya S."/>
            <person name="Fitzgerald M."/>
            <person name="Haas B."/>
            <person name="Abouelleil A."/>
            <person name="Allen A.W."/>
            <person name="Alvarado L."/>
            <person name="Arachchi H.M."/>
            <person name="Berlin A.M."/>
            <person name="Chapman S.B."/>
            <person name="Gainer-Dewar J."/>
            <person name="Goldberg J."/>
            <person name="Griggs A."/>
            <person name="Gujja S."/>
            <person name="Hansen M."/>
            <person name="Howarth C."/>
            <person name="Imamovic A."/>
            <person name="Ireland A."/>
            <person name="Larimer J."/>
            <person name="McCowan C."/>
            <person name="Murphy C."/>
            <person name="Pearson M."/>
            <person name="Poon T.W."/>
            <person name="Priest M."/>
            <person name="Roberts A."/>
            <person name="Saif S."/>
            <person name="Shea T."/>
            <person name="Sisk P."/>
            <person name="Sykes S."/>
            <person name="Wortman J."/>
            <person name="Nusbaum C."/>
            <person name="Birren B."/>
        </authorList>
    </citation>
    <scope>NUCLEOTIDE SEQUENCE [LARGE SCALE GENOMIC DNA]</scope>
    <source>
        <strain evidence="2 3">CBS 114405</strain>
    </source>
</reference>
<proteinExistence type="predicted"/>
<accession>W9VQR9</accession>
<name>W9VQR9_9EURO</name>
<feature type="region of interest" description="Disordered" evidence="1">
    <location>
        <begin position="324"/>
        <end position="381"/>
    </location>
</feature>
<dbReference type="eggNOG" id="ENOG502T67K">
    <property type="taxonomic scope" value="Eukaryota"/>
</dbReference>
<dbReference type="Proteomes" id="UP000019473">
    <property type="component" value="Unassembled WGS sequence"/>
</dbReference>
<dbReference type="HOGENOM" id="CLU_581394_0_0_1"/>
<feature type="region of interest" description="Disordered" evidence="1">
    <location>
        <begin position="203"/>
        <end position="223"/>
    </location>
</feature>
<evidence type="ECO:0000313" key="2">
    <source>
        <dbReference type="EMBL" id="EXJ58077.1"/>
    </source>
</evidence>
<dbReference type="RefSeq" id="XP_007757700.1">
    <property type="nucleotide sequence ID" value="XM_007759510.1"/>
</dbReference>
<evidence type="ECO:0000313" key="3">
    <source>
        <dbReference type="Proteomes" id="UP000019473"/>
    </source>
</evidence>
<evidence type="ECO:0000256" key="1">
    <source>
        <dbReference type="SAM" id="MobiDB-lite"/>
    </source>
</evidence>
<sequence length="470" mass="51611">MAHNEDKAARFGYFTASSSSWGETTGLVKLAVQADSLSDDLNEQRQHCGHDSTSTEISNAADELKLLANELQSLDAAVKANKDLYTEAFGEDLAEVQNHLGGIFEDIADCCQEMQKANGLNTSAVGWLAKKRYVKKLQKHLEANKTTLIVMRTVLHHGKEYGMHNSPGRLAESSPHTIQEDLAILETVFASRHAIKDLHNLANKSHEHSSSTSSAGSIDITPSFKPGAHGRNLSSATGVDVSVIEDVLPTSDKKKKQDALAQRFSRRGVRLAVHSSIMDTNAHEVPISLRKKWIYQAQLRRTPEHFNAGSPSIAQLSKISEVNSSSGLDEAPPAVSRQRALATPGNQTTNESPERSDSQASSVSGRRSKARERSASLVSSPLGKKLGNLITRLSHTNLRERRVNGKGSPPSIEQHIYPPSEANTQGDLRKKEQRSPEKEMTAKEKPGWSYRLTRPFVKEELTTPDFEKGF</sequence>